<accession>A0A8J4XS17</accession>
<dbReference type="AlphaFoldDB" id="A0A8J4XS17"/>
<dbReference type="EMBL" id="JACEEZ010023629">
    <property type="protein sequence ID" value="KAG0711086.1"/>
    <property type="molecule type" value="Genomic_DNA"/>
</dbReference>
<comment type="caution">
    <text evidence="2">The sequence shown here is derived from an EMBL/GenBank/DDBJ whole genome shotgun (WGS) entry which is preliminary data.</text>
</comment>
<sequence>MVQGGPSGGGRRRKHHSGSTKPDRHSDREAGRGKKCDPRRESESTRQLTKEGNRRASTGRRCCRLLKIPAKKLSFHGCAATEGPWQESRAHPEEKQHHTLEATRGPGETGSGSRTEKGTRFHTGGTRSPTLRQDSRPAFIQGNVLLAREKAPAAGFLTNAVSNP</sequence>
<feature type="region of interest" description="Disordered" evidence="1">
    <location>
        <begin position="1"/>
        <end position="62"/>
    </location>
</feature>
<feature type="compositionally biased region" description="Basic and acidic residues" evidence="1">
    <location>
        <begin position="21"/>
        <end position="54"/>
    </location>
</feature>
<name>A0A8J4XS17_CHIOP</name>
<proteinExistence type="predicted"/>
<evidence type="ECO:0000256" key="1">
    <source>
        <dbReference type="SAM" id="MobiDB-lite"/>
    </source>
</evidence>
<evidence type="ECO:0000313" key="2">
    <source>
        <dbReference type="EMBL" id="KAG0711086.1"/>
    </source>
</evidence>
<feature type="compositionally biased region" description="Basic and acidic residues" evidence="1">
    <location>
        <begin position="88"/>
        <end position="101"/>
    </location>
</feature>
<feature type="region of interest" description="Disordered" evidence="1">
    <location>
        <begin position="83"/>
        <end position="137"/>
    </location>
</feature>
<keyword evidence="3" id="KW-1185">Reference proteome</keyword>
<reference evidence="2" key="1">
    <citation type="submission" date="2020-07" db="EMBL/GenBank/DDBJ databases">
        <title>The High-quality genome of the commercially important snow crab, Chionoecetes opilio.</title>
        <authorList>
            <person name="Jeong J.-H."/>
            <person name="Ryu S."/>
        </authorList>
    </citation>
    <scope>NUCLEOTIDE SEQUENCE</scope>
    <source>
        <strain evidence="2">MADBK_172401_WGS</strain>
        <tissue evidence="2">Digestive gland</tissue>
    </source>
</reference>
<dbReference type="Proteomes" id="UP000770661">
    <property type="component" value="Unassembled WGS sequence"/>
</dbReference>
<organism evidence="2 3">
    <name type="scientific">Chionoecetes opilio</name>
    <name type="common">Atlantic snow crab</name>
    <name type="synonym">Cancer opilio</name>
    <dbReference type="NCBI Taxonomy" id="41210"/>
    <lineage>
        <taxon>Eukaryota</taxon>
        <taxon>Metazoa</taxon>
        <taxon>Ecdysozoa</taxon>
        <taxon>Arthropoda</taxon>
        <taxon>Crustacea</taxon>
        <taxon>Multicrustacea</taxon>
        <taxon>Malacostraca</taxon>
        <taxon>Eumalacostraca</taxon>
        <taxon>Eucarida</taxon>
        <taxon>Decapoda</taxon>
        <taxon>Pleocyemata</taxon>
        <taxon>Brachyura</taxon>
        <taxon>Eubrachyura</taxon>
        <taxon>Majoidea</taxon>
        <taxon>Majidae</taxon>
        <taxon>Chionoecetes</taxon>
    </lineage>
</organism>
<evidence type="ECO:0000313" key="3">
    <source>
        <dbReference type="Proteomes" id="UP000770661"/>
    </source>
</evidence>
<protein>
    <submittedName>
        <fullName evidence="2">Uncharacterized protein</fullName>
    </submittedName>
</protein>
<gene>
    <name evidence="2" type="ORF">GWK47_021405</name>
</gene>